<feature type="transmembrane region" description="Helical" evidence="1">
    <location>
        <begin position="12"/>
        <end position="30"/>
    </location>
</feature>
<feature type="transmembrane region" description="Helical" evidence="1">
    <location>
        <begin position="175"/>
        <end position="203"/>
    </location>
</feature>
<proteinExistence type="predicted"/>
<sequence length="263" mass="30346">MWTEIAAFLKANTTETLLISIIGTILVWMYKQFKGMIDRRQQNELATIQLKQSLFTKLELSIASVFHLDNESSKQQLYALLGDCGSYMTSAQRAIVRDYYKQFNPMLLHSLQALTVNEVDKLGRQLDKMRENEDNSEWLSYIQRLYAPIWPMLLFAIVTMYIVFIFSAVKQGATLWIQICIFLLCVTFFLSATLLISMIIFLVKRDLGKQGVKRWFVVALIIVAPNLAFIVNRVDMSVIVFVIQIIGFVMMSRFKRPAEIVMA</sequence>
<evidence type="ECO:0008006" key="4">
    <source>
        <dbReference type="Google" id="ProtNLM"/>
    </source>
</evidence>
<dbReference type="RefSeq" id="WP_378135169.1">
    <property type="nucleotide sequence ID" value="NZ_JBHSMI010000028.1"/>
</dbReference>
<evidence type="ECO:0000256" key="1">
    <source>
        <dbReference type="SAM" id="Phobius"/>
    </source>
</evidence>
<evidence type="ECO:0000313" key="2">
    <source>
        <dbReference type="EMBL" id="MFC5404669.1"/>
    </source>
</evidence>
<feature type="transmembrane region" description="Helical" evidence="1">
    <location>
        <begin position="237"/>
        <end position="254"/>
    </location>
</feature>
<accession>A0ABW0HUB3</accession>
<keyword evidence="1" id="KW-0812">Transmembrane</keyword>
<keyword evidence="1" id="KW-0472">Membrane</keyword>
<protein>
    <recommendedName>
        <fullName evidence="4">DUF1129 domain-containing protein</fullName>
    </recommendedName>
</protein>
<reference evidence="3" key="1">
    <citation type="journal article" date="2019" name="Int. J. Syst. Evol. Microbiol.">
        <title>The Global Catalogue of Microorganisms (GCM) 10K type strain sequencing project: providing services to taxonomists for standard genome sequencing and annotation.</title>
        <authorList>
            <consortium name="The Broad Institute Genomics Platform"/>
            <consortium name="The Broad Institute Genome Sequencing Center for Infectious Disease"/>
            <person name="Wu L."/>
            <person name="Ma J."/>
        </authorList>
    </citation>
    <scope>NUCLEOTIDE SEQUENCE [LARGE SCALE GENOMIC DNA]</scope>
    <source>
        <strain evidence="3">CGMCC 1.18575</strain>
    </source>
</reference>
<comment type="caution">
    <text evidence="2">The sequence shown here is derived from an EMBL/GenBank/DDBJ whole genome shotgun (WGS) entry which is preliminary data.</text>
</comment>
<organism evidence="2 3">
    <name type="scientific">Cohnella soli</name>
    <dbReference type="NCBI Taxonomy" id="425005"/>
    <lineage>
        <taxon>Bacteria</taxon>
        <taxon>Bacillati</taxon>
        <taxon>Bacillota</taxon>
        <taxon>Bacilli</taxon>
        <taxon>Bacillales</taxon>
        <taxon>Paenibacillaceae</taxon>
        <taxon>Cohnella</taxon>
    </lineage>
</organism>
<evidence type="ECO:0000313" key="3">
    <source>
        <dbReference type="Proteomes" id="UP001596113"/>
    </source>
</evidence>
<feature type="transmembrane region" description="Helical" evidence="1">
    <location>
        <begin position="149"/>
        <end position="169"/>
    </location>
</feature>
<gene>
    <name evidence="2" type="ORF">ACFPOF_18180</name>
</gene>
<keyword evidence="3" id="KW-1185">Reference proteome</keyword>
<feature type="transmembrane region" description="Helical" evidence="1">
    <location>
        <begin position="215"/>
        <end position="231"/>
    </location>
</feature>
<dbReference type="Proteomes" id="UP001596113">
    <property type="component" value="Unassembled WGS sequence"/>
</dbReference>
<dbReference type="EMBL" id="JBHSMI010000028">
    <property type="protein sequence ID" value="MFC5404669.1"/>
    <property type="molecule type" value="Genomic_DNA"/>
</dbReference>
<keyword evidence="1" id="KW-1133">Transmembrane helix</keyword>
<name>A0ABW0HUB3_9BACL</name>